<keyword evidence="3" id="KW-0028">Amino-acid biosynthesis</keyword>
<feature type="binding site" evidence="3">
    <location>
        <position position="11"/>
    </location>
    <ligand>
        <name>substrate</name>
    </ligand>
</feature>
<evidence type="ECO:0000256" key="2">
    <source>
        <dbReference type="ARBA" id="ARBA00023235"/>
    </source>
</evidence>
<dbReference type="Pfam" id="PF01678">
    <property type="entry name" value="DAP_epimerase"/>
    <property type="match status" value="2"/>
</dbReference>
<dbReference type="HAMAP" id="MF_00197">
    <property type="entry name" value="DAP_epimerase"/>
    <property type="match status" value="1"/>
</dbReference>
<dbReference type="AlphaFoldDB" id="A0A1F2WKA0"/>
<organism evidence="5 6">
    <name type="scientific">Candidatus Solincola sediminis</name>
    <dbReference type="NCBI Taxonomy" id="1797199"/>
    <lineage>
        <taxon>Bacteria</taxon>
        <taxon>Bacillati</taxon>
        <taxon>Actinomycetota</taxon>
        <taxon>Candidatus Geothermincolia</taxon>
        <taxon>Candidatus Geothermincolales</taxon>
        <taxon>Candidatus Geothermincolaceae</taxon>
        <taxon>Candidatus Solincola</taxon>
    </lineage>
</organism>
<evidence type="ECO:0000256" key="1">
    <source>
        <dbReference type="ARBA" id="ARBA00010219"/>
    </source>
</evidence>
<dbReference type="NCBIfam" id="TIGR00652">
    <property type="entry name" value="DapF"/>
    <property type="match status" value="1"/>
</dbReference>
<comment type="caution">
    <text evidence="5">The sequence shown here is derived from an EMBL/GenBank/DDBJ whole genome shotgun (WGS) entry which is preliminary data.</text>
</comment>
<feature type="binding site" evidence="3">
    <location>
        <begin position="72"/>
        <end position="73"/>
    </location>
    <ligand>
        <name>substrate</name>
    </ligand>
</feature>
<dbReference type="PANTHER" id="PTHR31689">
    <property type="entry name" value="DIAMINOPIMELATE EPIMERASE, CHLOROPLASTIC"/>
    <property type="match status" value="1"/>
</dbReference>
<evidence type="ECO:0000313" key="5">
    <source>
        <dbReference type="EMBL" id="OFW57276.1"/>
    </source>
</evidence>
<feature type="binding site" evidence="3">
    <location>
        <begin position="211"/>
        <end position="212"/>
    </location>
    <ligand>
        <name>substrate</name>
    </ligand>
</feature>
<keyword evidence="3" id="KW-0457">Lysine biosynthesis</keyword>
<dbReference type="EMBL" id="MELK01000035">
    <property type="protein sequence ID" value="OFW57276.1"/>
    <property type="molecule type" value="Genomic_DNA"/>
</dbReference>
<dbReference type="GO" id="GO:0005829">
    <property type="term" value="C:cytosol"/>
    <property type="evidence" value="ECO:0007669"/>
    <property type="project" value="TreeGrafter"/>
</dbReference>
<feature type="site" description="Could be important to modulate the pK values of the two catalytic cysteine residues" evidence="3">
    <location>
        <position position="162"/>
    </location>
</feature>
<reference evidence="5 6" key="1">
    <citation type="journal article" date="2016" name="Nat. Commun.">
        <title>Thousands of microbial genomes shed light on interconnected biogeochemical processes in an aquifer system.</title>
        <authorList>
            <person name="Anantharaman K."/>
            <person name="Brown C.T."/>
            <person name="Hug L.A."/>
            <person name="Sharon I."/>
            <person name="Castelle C.J."/>
            <person name="Probst A.J."/>
            <person name="Thomas B.C."/>
            <person name="Singh A."/>
            <person name="Wilkins M.J."/>
            <person name="Karaoz U."/>
            <person name="Brodie E.L."/>
            <person name="Williams K.H."/>
            <person name="Hubbard S.S."/>
            <person name="Banfield J.F."/>
        </authorList>
    </citation>
    <scope>NUCLEOTIDE SEQUENCE [LARGE SCALE GENOMIC DNA]</scope>
</reference>
<dbReference type="Proteomes" id="UP000177876">
    <property type="component" value="Unassembled WGS sequence"/>
</dbReference>
<comment type="pathway">
    <text evidence="3">Amino-acid biosynthesis; L-lysine biosynthesis via DAP pathway; DL-2,6-diaminopimelate from LL-2,6-diaminopimelate: step 1/1.</text>
</comment>
<dbReference type="GO" id="GO:0008837">
    <property type="term" value="F:diaminopimelate epimerase activity"/>
    <property type="evidence" value="ECO:0007669"/>
    <property type="project" value="UniProtKB-UniRule"/>
</dbReference>
<dbReference type="PANTHER" id="PTHR31689:SF0">
    <property type="entry name" value="DIAMINOPIMELATE EPIMERASE"/>
    <property type="match status" value="1"/>
</dbReference>
<comment type="subcellular location">
    <subcellularLocation>
        <location evidence="3">Cytoplasm</location>
    </subcellularLocation>
</comment>
<evidence type="ECO:0000313" key="6">
    <source>
        <dbReference type="Proteomes" id="UP000177876"/>
    </source>
</evidence>
<evidence type="ECO:0000256" key="4">
    <source>
        <dbReference type="NCBIfam" id="TIGR00652"/>
    </source>
</evidence>
<gene>
    <name evidence="3" type="primary">dapF</name>
    <name evidence="5" type="ORF">A2Y75_07550</name>
</gene>
<keyword evidence="3" id="KW-0963">Cytoplasm</keyword>
<comment type="subunit">
    <text evidence="3">Homodimer.</text>
</comment>
<dbReference type="GO" id="GO:0009089">
    <property type="term" value="P:lysine biosynthetic process via diaminopimelate"/>
    <property type="evidence" value="ECO:0007669"/>
    <property type="project" value="UniProtKB-UniRule"/>
</dbReference>
<feature type="binding site" evidence="3">
    <location>
        <position position="193"/>
    </location>
    <ligand>
        <name>substrate</name>
    </ligand>
</feature>
<dbReference type="EC" id="5.1.1.7" evidence="3 4"/>
<comment type="catalytic activity">
    <reaction evidence="3">
        <text>(2S,6S)-2,6-diaminopimelate = meso-2,6-diaminopimelate</text>
        <dbReference type="Rhea" id="RHEA:15393"/>
        <dbReference type="ChEBI" id="CHEBI:57609"/>
        <dbReference type="ChEBI" id="CHEBI:57791"/>
        <dbReference type="EC" id="5.1.1.7"/>
    </reaction>
</comment>
<feature type="binding site" evidence="3">
    <location>
        <position position="62"/>
    </location>
    <ligand>
        <name>substrate</name>
    </ligand>
</feature>
<dbReference type="UniPathway" id="UPA00034">
    <property type="reaction ID" value="UER00025"/>
</dbReference>
<dbReference type="SUPFAM" id="SSF54506">
    <property type="entry name" value="Diaminopimelate epimerase-like"/>
    <property type="match status" value="2"/>
</dbReference>
<dbReference type="Gene3D" id="3.10.310.10">
    <property type="entry name" value="Diaminopimelate Epimerase, Chain A, domain 1"/>
    <property type="match status" value="2"/>
</dbReference>
<comment type="function">
    <text evidence="3">Catalyzes the stereoinversion of LL-2,6-diaminopimelate (L,L-DAP) to meso-diaminopimelate (meso-DAP), a precursor of L-lysine and an essential component of the bacterial peptidoglycan.</text>
</comment>
<proteinExistence type="inferred from homology"/>
<keyword evidence="2 3" id="KW-0413">Isomerase</keyword>
<comment type="similarity">
    <text evidence="1 3">Belongs to the diaminopimelate epimerase family.</text>
</comment>
<name>A0A1F2WKA0_9ACTN</name>
<sequence length="287" mass="31312">MEFYKYQSLGNDYILFDALRQPPPLAPEDIRTLCDRRLGIGADGIILIQPSTRASFRMTNYNPDGSEAGLSGNGLRCLAKHLYDMGSITGKEMAVETHAGVRTVKLQISLGAVHGVEVNMGKPDFRRSSIPMTGEEDEAVEIAIDVKDVSLKATCLSVGTPHCVLFLESLDDSQFCELGPMMEHHPLFPLRVNVEFARVLDMSEISLRSWERGVGETASSAAGAAAVVAAAARTGRCKRLAQVLLPGGLMEVELSAEGELLTRAPARRVFRGKLDDDWRERGRIIVA</sequence>
<protein>
    <recommendedName>
        <fullName evidence="3 4">Diaminopimelate epimerase</fullName>
        <shortName evidence="3">DAP epimerase</shortName>
        <ecNumber evidence="3 4">5.1.1.7</ecNumber>
    </recommendedName>
    <alternativeName>
        <fullName evidence="3">PLP-independent amino acid racemase</fullName>
    </alternativeName>
</protein>
<accession>A0A1F2WKA0</accession>
<comment type="caution">
    <text evidence="3">Lacks conserved residue(s) required for the propagation of feature annotation.</text>
</comment>
<evidence type="ECO:0000256" key="3">
    <source>
        <dbReference type="HAMAP-Rule" id="MF_00197"/>
    </source>
</evidence>
<dbReference type="STRING" id="1797197.A2Y75_07550"/>
<dbReference type="InterPro" id="IPR001653">
    <property type="entry name" value="DAP_epimerase_DapF"/>
</dbReference>
<feature type="site" description="Could be important to modulate the pK values of the two catalytic cysteine residues" evidence="3">
    <location>
        <position position="211"/>
    </location>
</feature>